<dbReference type="AlphaFoldDB" id="A0A1G7ECN9"/>
<dbReference type="Proteomes" id="UP000199446">
    <property type="component" value="Unassembled WGS sequence"/>
</dbReference>
<accession>A0A1G7ECN9</accession>
<dbReference type="EMBL" id="FNBC01000005">
    <property type="protein sequence ID" value="SDE61382.1"/>
    <property type="molecule type" value="Genomic_DNA"/>
</dbReference>
<dbReference type="RefSeq" id="WP_093005770.1">
    <property type="nucleotide sequence ID" value="NZ_FNBC01000005.1"/>
</dbReference>
<organism evidence="1 2">
    <name type="scientific">Thermus arciformis</name>
    <dbReference type="NCBI Taxonomy" id="482827"/>
    <lineage>
        <taxon>Bacteria</taxon>
        <taxon>Thermotogati</taxon>
        <taxon>Deinococcota</taxon>
        <taxon>Deinococci</taxon>
        <taxon>Thermales</taxon>
        <taxon>Thermaceae</taxon>
        <taxon>Thermus</taxon>
    </lineage>
</organism>
<name>A0A1G7ECN9_9DEIN</name>
<keyword evidence="2" id="KW-1185">Reference proteome</keyword>
<dbReference type="STRING" id="482827.SAMN04488243_10547"/>
<evidence type="ECO:0000313" key="2">
    <source>
        <dbReference type="Proteomes" id="UP000199446"/>
    </source>
</evidence>
<reference evidence="2" key="1">
    <citation type="submission" date="2016-10" db="EMBL/GenBank/DDBJ databases">
        <authorList>
            <person name="Varghese N."/>
            <person name="Submissions S."/>
        </authorList>
    </citation>
    <scope>NUCLEOTIDE SEQUENCE [LARGE SCALE GENOMIC DNA]</scope>
    <source>
        <strain evidence="2">CGMCC 1.6992</strain>
    </source>
</reference>
<evidence type="ECO:0000313" key="1">
    <source>
        <dbReference type="EMBL" id="SDE61382.1"/>
    </source>
</evidence>
<gene>
    <name evidence="1" type="ORF">SAMN04488243_10547</name>
</gene>
<proteinExistence type="predicted"/>
<sequence length="135" mass="14976">MSPKEALEESPEAFWGRFREYALEVWLSPEPWGSPLVEVLHGEGVVYAFDRGAPPAPAGRVRALLHGVVAEAKPLEGEAFLRREGPRYRLGGRARALGEGFYLLEAPVPVLVYGETPLPEAAEVLLWPPLMLFRE</sequence>
<protein>
    <submittedName>
        <fullName evidence="1">Uncharacterized protein</fullName>
    </submittedName>
</protein>
<dbReference type="OrthoDB" id="32193at2"/>